<protein>
    <submittedName>
        <fullName evidence="1">Uncharacterized protein</fullName>
    </submittedName>
</protein>
<evidence type="ECO:0000313" key="1">
    <source>
        <dbReference type="EMBL" id="NME72148.1"/>
    </source>
</evidence>
<dbReference type="EMBL" id="JABANE010000138">
    <property type="protein sequence ID" value="NME72148.1"/>
    <property type="molecule type" value="Genomic_DNA"/>
</dbReference>
<evidence type="ECO:0000313" key="2">
    <source>
        <dbReference type="Proteomes" id="UP000576082"/>
    </source>
</evidence>
<organism evidence="1 2">
    <name type="scientific">Flammeovirga aprica JL-4</name>
    <dbReference type="NCBI Taxonomy" id="694437"/>
    <lineage>
        <taxon>Bacteria</taxon>
        <taxon>Pseudomonadati</taxon>
        <taxon>Bacteroidota</taxon>
        <taxon>Cytophagia</taxon>
        <taxon>Cytophagales</taxon>
        <taxon>Flammeovirgaceae</taxon>
        <taxon>Flammeovirga</taxon>
    </lineage>
</organism>
<comment type="caution">
    <text evidence="1">The sequence shown here is derived from an EMBL/GenBank/DDBJ whole genome shotgun (WGS) entry which is preliminary data.</text>
</comment>
<name>A0A7X9XCW0_9BACT</name>
<gene>
    <name evidence="1" type="ORF">HHU12_29575</name>
</gene>
<keyword evidence="2" id="KW-1185">Reference proteome</keyword>
<dbReference type="AlphaFoldDB" id="A0A7X9XCW0"/>
<dbReference type="RefSeq" id="WP_169660342.1">
    <property type="nucleotide sequence ID" value="NZ_JABANE010000138.1"/>
</dbReference>
<dbReference type="Proteomes" id="UP000576082">
    <property type="component" value="Unassembled WGS sequence"/>
</dbReference>
<accession>A0A7X9XCW0</accession>
<sequence>MSAVNTYFKYPLDSNVYYIGKGQSLQNRIPGKMRADYLANEINRNPRVMSTDEQDTFYHYITSTYYDHFETELRFFSIGPDLQEFTKEIEDILIASFHLKFGSKPLANKKAARRDIWAISEFRDLLIKIGNIIF</sequence>
<reference evidence="1 2" key="1">
    <citation type="submission" date="2020-04" db="EMBL/GenBank/DDBJ databases">
        <title>Flammeovirga sp. SR4, a novel species isolated from seawater.</title>
        <authorList>
            <person name="Wang X."/>
        </authorList>
    </citation>
    <scope>NUCLEOTIDE SEQUENCE [LARGE SCALE GENOMIC DNA]</scope>
    <source>
        <strain evidence="1 2">ATCC 23126</strain>
    </source>
</reference>
<proteinExistence type="predicted"/>